<keyword evidence="12" id="KW-1185">Reference proteome</keyword>
<evidence type="ECO:0000256" key="7">
    <source>
        <dbReference type="ARBA" id="ARBA00023065"/>
    </source>
</evidence>
<evidence type="ECO:0000313" key="12">
    <source>
        <dbReference type="Proteomes" id="UP000673691"/>
    </source>
</evidence>
<evidence type="ECO:0000256" key="2">
    <source>
        <dbReference type="ARBA" id="ARBA00009749"/>
    </source>
</evidence>
<evidence type="ECO:0000256" key="1">
    <source>
        <dbReference type="ARBA" id="ARBA00004141"/>
    </source>
</evidence>
<dbReference type="GO" id="GO:0008324">
    <property type="term" value="F:monoatomic cation transmembrane transporter activity"/>
    <property type="evidence" value="ECO:0007669"/>
    <property type="project" value="InterPro"/>
</dbReference>
<dbReference type="InterPro" id="IPR006667">
    <property type="entry name" value="SLC41_membr_dom"/>
</dbReference>
<feature type="domain" description="SLC41A/MgtE integral membrane" evidence="10">
    <location>
        <begin position="59"/>
        <end position="178"/>
    </location>
</feature>
<sequence>MLVCIPVWITATYRNEYVRNTITAGWLPILSAMAISRWAVRHFDSFAFIAGNAGMPLLIPVFNGIAGSIGSIFTSRISSALHAGSEEEYRKARNVLFVLNCLTQSGFLLVTNLLGLVHVDLPLFALYMTASLALSAIMLILAERMTLEFWRRGYDPDNCVLPLLTALGDVLGTTILVVVFGAHKLIVNPAGGAPARPTLGAHAASAQ</sequence>
<comment type="subcellular location">
    <subcellularLocation>
        <location evidence="1">Membrane</location>
        <topology evidence="1">Multi-pass membrane protein</topology>
    </subcellularLocation>
</comment>
<dbReference type="PANTHER" id="PTHR16228">
    <property type="entry name" value="DIVALENT CATION TRANSPORTER SOLUTE CARRIER FAMILY 41"/>
    <property type="match status" value="1"/>
</dbReference>
<dbReference type="Proteomes" id="UP000673691">
    <property type="component" value="Unassembled WGS sequence"/>
</dbReference>
<dbReference type="PANTHER" id="PTHR16228:SF7">
    <property type="entry name" value="SLC41A_MGTE INTEGRAL MEMBRANE DOMAIN-CONTAINING PROTEIN"/>
    <property type="match status" value="1"/>
</dbReference>
<keyword evidence="5" id="KW-0460">Magnesium</keyword>
<organism evidence="11 12">
    <name type="scientific">Olpidium bornovanus</name>
    <dbReference type="NCBI Taxonomy" id="278681"/>
    <lineage>
        <taxon>Eukaryota</taxon>
        <taxon>Fungi</taxon>
        <taxon>Fungi incertae sedis</taxon>
        <taxon>Olpidiomycota</taxon>
        <taxon>Olpidiomycotina</taxon>
        <taxon>Olpidiomycetes</taxon>
        <taxon>Olpidiales</taxon>
        <taxon>Olpidiaceae</taxon>
        <taxon>Olpidium</taxon>
    </lineage>
</organism>
<comment type="similarity">
    <text evidence="2">Belongs to the SLC41A transporter family.</text>
</comment>
<comment type="caution">
    <text evidence="11">The sequence shown here is derived from an EMBL/GenBank/DDBJ whole genome shotgun (WGS) entry which is preliminary data.</text>
</comment>
<dbReference type="SUPFAM" id="SSF161093">
    <property type="entry name" value="MgtE membrane domain-like"/>
    <property type="match status" value="1"/>
</dbReference>
<evidence type="ECO:0000256" key="4">
    <source>
        <dbReference type="ARBA" id="ARBA00022692"/>
    </source>
</evidence>
<keyword evidence="4 9" id="KW-0812">Transmembrane</keyword>
<feature type="transmembrane region" description="Helical" evidence="9">
    <location>
        <begin position="46"/>
        <end position="74"/>
    </location>
</feature>
<feature type="transmembrane region" description="Helical" evidence="9">
    <location>
        <begin position="123"/>
        <end position="142"/>
    </location>
</feature>
<dbReference type="OrthoDB" id="666972at2759"/>
<name>A0A8H8DK21_9FUNG</name>
<evidence type="ECO:0000256" key="5">
    <source>
        <dbReference type="ARBA" id="ARBA00022842"/>
    </source>
</evidence>
<keyword evidence="8 9" id="KW-0472">Membrane</keyword>
<feature type="transmembrane region" description="Helical" evidence="9">
    <location>
        <begin position="21"/>
        <end position="40"/>
    </location>
</feature>
<dbReference type="GO" id="GO:0005886">
    <property type="term" value="C:plasma membrane"/>
    <property type="evidence" value="ECO:0007669"/>
    <property type="project" value="TreeGrafter"/>
</dbReference>
<evidence type="ECO:0000256" key="3">
    <source>
        <dbReference type="ARBA" id="ARBA00022448"/>
    </source>
</evidence>
<dbReference type="InterPro" id="IPR045349">
    <property type="entry name" value="SLC41A1-3"/>
</dbReference>
<reference evidence="11 12" key="1">
    <citation type="journal article" name="Sci. Rep.">
        <title>Genome-scale phylogenetic analyses confirm Olpidium as the closest living zoosporic fungus to the non-flagellated, terrestrial fungi.</title>
        <authorList>
            <person name="Chang Y."/>
            <person name="Rochon D."/>
            <person name="Sekimoto S."/>
            <person name="Wang Y."/>
            <person name="Chovatia M."/>
            <person name="Sandor L."/>
            <person name="Salamov A."/>
            <person name="Grigoriev I.V."/>
            <person name="Stajich J.E."/>
            <person name="Spatafora J.W."/>
        </authorList>
    </citation>
    <scope>NUCLEOTIDE SEQUENCE [LARGE SCALE GENOMIC DNA]</scope>
    <source>
        <strain evidence="11">S191</strain>
    </source>
</reference>
<keyword evidence="6 9" id="KW-1133">Transmembrane helix</keyword>
<gene>
    <name evidence="11" type="ORF">BJ554DRAFT_6664</name>
</gene>
<accession>A0A8H8DK21</accession>
<evidence type="ECO:0000256" key="6">
    <source>
        <dbReference type="ARBA" id="ARBA00022989"/>
    </source>
</evidence>
<dbReference type="EMBL" id="JAEFCI010004060">
    <property type="protein sequence ID" value="KAG5461180.1"/>
    <property type="molecule type" value="Genomic_DNA"/>
</dbReference>
<dbReference type="Pfam" id="PF01769">
    <property type="entry name" value="MgtE"/>
    <property type="match status" value="1"/>
</dbReference>
<dbReference type="Gene3D" id="1.10.357.20">
    <property type="entry name" value="SLC41 divalent cation transporters, integral membrane domain"/>
    <property type="match status" value="1"/>
</dbReference>
<protein>
    <recommendedName>
        <fullName evidence="10">SLC41A/MgtE integral membrane domain-containing protein</fullName>
    </recommendedName>
</protein>
<feature type="transmembrane region" description="Helical" evidence="9">
    <location>
        <begin position="95"/>
        <end position="117"/>
    </location>
</feature>
<dbReference type="InterPro" id="IPR036739">
    <property type="entry name" value="SLC41_membr_dom_sf"/>
</dbReference>
<keyword evidence="7" id="KW-0406">Ion transport</keyword>
<keyword evidence="3" id="KW-0813">Transport</keyword>
<dbReference type="AlphaFoldDB" id="A0A8H8DK21"/>
<proteinExistence type="inferred from homology"/>
<evidence type="ECO:0000313" key="11">
    <source>
        <dbReference type="EMBL" id="KAG5461180.1"/>
    </source>
</evidence>
<evidence type="ECO:0000256" key="9">
    <source>
        <dbReference type="SAM" id="Phobius"/>
    </source>
</evidence>
<evidence type="ECO:0000259" key="10">
    <source>
        <dbReference type="Pfam" id="PF01769"/>
    </source>
</evidence>
<evidence type="ECO:0000256" key="8">
    <source>
        <dbReference type="ARBA" id="ARBA00023136"/>
    </source>
</evidence>